<evidence type="ECO:0000313" key="2">
    <source>
        <dbReference type="Proteomes" id="UP000256650"/>
    </source>
</evidence>
<dbReference type="EMBL" id="NXLS01000002">
    <property type="protein sequence ID" value="RDU63852.1"/>
    <property type="molecule type" value="Genomic_DNA"/>
</dbReference>
<dbReference type="Proteomes" id="UP000256650">
    <property type="component" value="Unassembled WGS sequence"/>
</dbReference>
<keyword evidence="2" id="KW-1185">Reference proteome</keyword>
<gene>
    <name evidence="1" type="ORF">CQA43_03280</name>
</gene>
<evidence type="ECO:0000313" key="1">
    <source>
        <dbReference type="EMBL" id="RDU63852.1"/>
    </source>
</evidence>
<dbReference type="GeneID" id="82535304"/>
<dbReference type="OrthoDB" id="5348520at2"/>
<dbReference type="AlphaFoldDB" id="A0A3D8IFA1"/>
<accession>A0A3D8IFA1</accession>
<organism evidence="1 2">
    <name type="scientific">Helicobacter ganmani</name>
    <dbReference type="NCBI Taxonomy" id="60246"/>
    <lineage>
        <taxon>Bacteria</taxon>
        <taxon>Pseudomonadati</taxon>
        <taxon>Campylobacterota</taxon>
        <taxon>Epsilonproteobacteria</taxon>
        <taxon>Campylobacterales</taxon>
        <taxon>Helicobacteraceae</taxon>
        <taxon>Helicobacter</taxon>
    </lineage>
</organism>
<dbReference type="RefSeq" id="WP_115551176.1">
    <property type="nucleotide sequence ID" value="NZ_CAONBV010000009.1"/>
</dbReference>
<name>A0A3D8IFA1_9HELI</name>
<dbReference type="PROSITE" id="PS51257">
    <property type="entry name" value="PROKAR_LIPOPROTEIN"/>
    <property type="match status" value="1"/>
</dbReference>
<proteinExistence type="predicted"/>
<sequence>MKVSFSFCLVNLLIFFFTGCGIKTQEYHSSADNVIELKKYSTKVAVGNFSANNAGESHILCRLAETISTPSGEPFSEYIRKALIEELKIAGLYDKNSNIVIIGNLNNIYGSSALANAYWEFDVTISQENTSKTFNIQSKTNYPSAFLAFTACTNMAATLNKGVKELVNKIIIHKEFADIMQDYKKQ</sequence>
<protein>
    <submittedName>
        <fullName evidence="1">Uncharacterized protein</fullName>
    </submittedName>
</protein>
<reference evidence="1 2" key="1">
    <citation type="submission" date="2018-04" db="EMBL/GenBank/DDBJ databases">
        <title>Novel Campyloabacter and Helicobacter Species and Strains.</title>
        <authorList>
            <person name="Mannion A.J."/>
            <person name="Shen Z."/>
            <person name="Fox J.G."/>
        </authorList>
    </citation>
    <scope>NUCLEOTIDE SEQUENCE [LARGE SCALE GENOMIC DNA]</scope>
    <source>
        <strain evidence="1 2">MIT 99-5101</strain>
    </source>
</reference>
<comment type="caution">
    <text evidence="1">The sequence shown here is derived from an EMBL/GenBank/DDBJ whole genome shotgun (WGS) entry which is preliminary data.</text>
</comment>